<dbReference type="AlphaFoldDB" id="A0A381YSD9"/>
<gene>
    <name evidence="1" type="ORF">METZ01_LOCUS132779</name>
</gene>
<accession>A0A381YSD9</accession>
<proteinExistence type="predicted"/>
<organism evidence="1">
    <name type="scientific">marine metagenome</name>
    <dbReference type="NCBI Taxonomy" id="408172"/>
    <lineage>
        <taxon>unclassified sequences</taxon>
        <taxon>metagenomes</taxon>
        <taxon>ecological metagenomes</taxon>
    </lineage>
</organism>
<name>A0A381YSD9_9ZZZZ</name>
<protein>
    <submittedName>
        <fullName evidence="1">Uncharacterized protein</fullName>
    </submittedName>
</protein>
<sequence>MFTIARERRRRRRRFIVDRLNNIRSRNAQWYPVKRQDIL</sequence>
<reference evidence="1" key="1">
    <citation type="submission" date="2018-05" db="EMBL/GenBank/DDBJ databases">
        <authorList>
            <person name="Lanie J.A."/>
            <person name="Ng W.-L."/>
            <person name="Kazmierczak K.M."/>
            <person name="Andrzejewski T.M."/>
            <person name="Davidsen T.M."/>
            <person name="Wayne K.J."/>
            <person name="Tettelin H."/>
            <person name="Glass J.I."/>
            <person name="Rusch D."/>
            <person name="Podicherti R."/>
            <person name="Tsui H.-C.T."/>
            <person name="Winkler M.E."/>
        </authorList>
    </citation>
    <scope>NUCLEOTIDE SEQUENCE</scope>
</reference>
<dbReference type="EMBL" id="UINC01018943">
    <property type="protein sequence ID" value="SVA79925.1"/>
    <property type="molecule type" value="Genomic_DNA"/>
</dbReference>
<evidence type="ECO:0000313" key="1">
    <source>
        <dbReference type="EMBL" id="SVA79925.1"/>
    </source>
</evidence>